<sequence length="110" mass="13048">MRDKLLERTESQILLHGDLHHENILQNGKQWVVIDPKGVIGYPINEVWAFIIDIEKDTEFVANYFGFNLQEVRNWYFVQLILAICWNLEDGIENRLFLELAKKAYELVIE</sequence>
<proteinExistence type="predicted"/>
<keyword evidence="1" id="KW-0808">Transferase</keyword>
<organism evidence="1 2">
    <name type="scientific">Rickettsia bellii str. RML An4</name>
    <dbReference type="NCBI Taxonomy" id="1359193"/>
    <lineage>
        <taxon>Bacteria</taxon>
        <taxon>Pseudomonadati</taxon>
        <taxon>Pseudomonadota</taxon>
        <taxon>Alphaproteobacteria</taxon>
        <taxon>Rickettsiales</taxon>
        <taxon>Rickettsiaceae</taxon>
        <taxon>Rickettsieae</taxon>
        <taxon>Rickettsia</taxon>
        <taxon>belli group</taxon>
    </lineage>
</organism>
<evidence type="ECO:0000313" key="2">
    <source>
        <dbReference type="Proteomes" id="UP000033661"/>
    </source>
</evidence>
<name>A0A0F3QD63_RICBE</name>
<reference evidence="1 2" key="1">
    <citation type="submission" date="2015-02" db="EMBL/GenBank/DDBJ databases">
        <title>Genome Sequencing of Rickettsiales.</title>
        <authorList>
            <person name="Daugherty S.C."/>
            <person name="Su Q."/>
            <person name="Abolude K."/>
            <person name="Beier-Sexton M."/>
            <person name="Carlyon J.A."/>
            <person name="Carter R."/>
            <person name="Day N.P."/>
            <person name="Dumler S.J."/>
            <person name="Dyachenko V."/>
            <person name="Godinez A."/>
            <person name="Kurtti T.J."/>
            <person name="Lichay M."/>
            <person name="Mullins K.E."/>
            <person name="Ott S."/>
            <person name="Pappas-Brown V."/>
            <person name="Paris D.H."/>
            <person name="Patel P."/>
            <person name="Richards A.L."/>
            <person name="Sadzewicz L."/>
            <person name="Sears K."/>
            <person name="Seidman D."/>
            <person name="Sengamalay N."/>
            <person name="Stenos J."/>
            <person name="Tallon L.J."/>
            <person name="Vincent G."/>
            <person name="Fraser C.M."/>
            <person name="Munderloh U."/>
            <person name="Dunning-Hotopp J.C."/>
        </authorList>
    </citation>
    <scope>NUCLEOTIDE SEQUENCE [LARGE SCALE GENOMIC DNA]</scope>
    <source>
        <strain evidence="1 2">RML An4</strain>
    </source>
</reference>
<evidence type="ECO:0000313" key="1">
    <source>
        <dbReference type="EMBL" id="KJV90071.1"/>
    </source>
</evidence>
<dbReference type="GO" id="GO:0019748">
    <property type="term" value="P:secondary metabolic process"/>
    <property type="evidence" value="ECO:0007669"/>
    <property type="project" value="InterPro"/>
</dbReference>
<accession>A0A0F3QD63</accession>
<comment type="caution">
    <text evidence="1">The sequence shown here is derived from an EMBL/GenBank/DDBJ whole genome shotgun (WGS) entry which is preliminary data.</text>
</comment>
<dbReference type="AlphaFoldDB" id="A0A0F3QD63"/>
<dbReference type="PATRIC" id="fig|1359193.3.peg.1032"/>
<dbReference type="InterPro" id="IPR006748">
    <property type="entry name" value="NH2Glyco/OHUrea_AB-resist_kin"/>
</dbReference>
<dbReference type="Pfam" id="PF04655">
    <property type="entry name" value="APH_6_hur"/>
    <property type="match status" value="1"/>
</dbReference>
<dbReference type="InterPro" id="IPR011009">
    <property type="entry name" value="Kinase-like_dom_sf"/>
</dbReference>
<dbReference type="Gene3D" id="3.90.1200.10">
    <property type="match status" value="1"/>
</dbReference>
<dbReference type="SUPFAM" id="SSF56112">
    <property type="entry name" value="Protein kinase-like (PK-like)"/>
    <property type="match status" value="1"/>
</dbReference>
<gene>
    <name evidence="1" type="ORF">RBEAN4_1070</name>
</gene>
<dbReference type="EMBL" id="LAOI01000001">
    <property type="protein sequence ID" value="KJV90071.1"/>
    <property type="molecule type" value="Genomic_DNA"/>
</dbReference>
<dbReference type="GO" id="GO:0016773">
    <property type="term" value="F:phosphotransferase activity, alcohol group as acceptor"/>
    <property type="evidence" value="ECO:0007669"/>
    <property type="project" value="InterPro"/>
</dbReference>
<dbReference type="Proteomes" id="UP000033661">
    <property type="component" value="Unassembled WGS sequence"/>
</dbReference>
<keyword evidence="2" id="KW-1185">Reference proteome</keyword>
<protein>
    <submittedName>
        <fullName evidence="1">Phosphotransferase enzyme family protein</fullName>
    </submittedName>
</protein>